<proteinExistence type="predicted"/>
<dbReference type="AlphaFoldDB" id="B0P5L3"/>
<organism evidence="5 6">
    <name type="scientific">Anaerotruncus colihominis DSM 17241</name>
    <dbReference type="NCBI Taxonomy" id="445972"/>
    <lineage>
        <taxon>Bacteria</taxon>
        <taxon>Bacillati</taxon>
        <taxon>Bacillota</taxon>
        <taxon>Clostridia</taxon>
        <taxon>Eubacteriales</taxon>
        <taxon>Oscillospiraceae</taxon>
        <taxon>Anaerotruncus</taxon>
    </lineage>
</organism>
<dbReference type="InterPro" id="IPR000524">
    <property type="entry name" value="Tscrpt_reg_HTH_GntR"/>
</dbReference>
<dbReference type="SUPFAM" id="SSF46785">
    <property type="entry name" value="Winged helix' DNA-binding domain"/>
    <property type="match status" value="1"/>
</dbReference>
<keyword evidence="1" id="KW-0805">Transcription regulation</keyword>
<gene>
    <name evidence="5" type="ORF">ANACOL_00034</name>
</gene>
<dbReference type="EMBL" id="ABGD02000001">
    <property type="protein sequence ID" value="EDS13246.1"/>
    <property type="molecule type" value="Genomic_DNA"/>
</dbReference>
<dbReference type="GO" id="GO:0045892">
    <property type="term" value="P:negative regulation of DNA-templated transcription"/>
    <property type="evidence" value="ECO:0007669"/>
    <property type="project" value="TreeGrafter"/>
</dbReference>
<keyword evidence="2" id="KW-0238">DNA-binding</keyword>
<evidence type="ECO:0000256" key="2">
    <source>
        <dbReference type="ARBA" id="ARBA00023125"/>
    </source>
</evidence>
<evidence type="ECO:0000313" key="6">
    <source>
        <dbReference type="Proteomes" id="UP000003803"/>
    </source>
</evidence>
<evidence type="ECO:0000256" key="1">
    <source>
        <dbReference type="ARBA" id="ARBA00023015"/>
    </source>
</evidence>
<dbReference type="InterPro" id="IPR050679">
    <property type="entry name" value="Bact_HTH_transcr_reg"/>
</dbReference>
<dbReference type="PANTHER" id="PTHR44846">
    <property type="entry name" value="MANNOSYL-D-GLYCERATE TRANSPORT/METABOLISM SYSTEM REPRESSOR MNGR-RELATED"/>
    <property type="match status" value="1"/>
</dbReference>
<dbReference type="Pfam" id="PF00392">
    <property type="entry name" value="GntR"/>
    <property type="match status" value="1"/>
</dbReference>
<dbReference type="eggNOG" id="COG2188">
    <property type="taxonomic scope" value="Bacteria"/>
</dbReference>
<accession>B0P5L3</accession>
<keyword evidence="3" id="KW-0804">Transcription</keyword>
<protein>
    <submittedName>
        <fullName evidence="5">Transcriptional regulator, GntR family</fullName>
    </submittedName>
</protein>
<dbReference type="GO" id="GO:0003677">
    <property type="term" value="F:DNA binding"/>
    <property type="evidence" value="ECO:0007669"/>
    <property type="project" value="UniProtKB-KW"/>
</dbReference>
<dbReference type="InterPro" id="IPR036390">
    <property type="entry name" value="WH_DNA-bd_sf"/>
</dbReference>
<dbReference type="PRINTS" id="PR00035">
    <property type="entry name" value="HTHGNTR"/>
</dbReference>
<dbReference type="Gene3D" id="1.10.10.10">
    <property type="entry name" value="Winged helix-like DNA-binding domain superfamily/Winged helix DNA-binding domain"/>
    <property type="match status" value="1"/>
</dbReference>
<evidence type="ECO:0000259" key="4">
    <source>
        <dbReference type="PROSITE" id="PS50949"/>
    </source>
</evidence>
<dbReference type="Proteomes" id="UP000003803">
    <property type="component" value="Unassembled WGS sequence"/>
</dbReference>
<dbReference type="PANTHER" id="PTHR44846:SF1">
    <property type="entry name" value="MANNOSYL-D-GLYCERATE TRANSPORT_METABOLISM SYSTEM REPRESSOR MNGR-RELATED"/>
    <property type="match status" value="1"/>
</dbReference>
<reference evidence="5" key="2">
    <citation type="submission" date="2013-09" db="EMBL/GenBank/DDBJ databases">
        <title>Draft genome sequence of Anaerotruncus colihominis(DSM 17241).</title>
        <authorList>
            <person name="Sudarsanam P."/>
            <person name="Ley R."/>
            <person name="Guruge J."/>
            <person name="Turnbaugh P.J."/>
            <person name="Mahowald M."/>
            <person name="Liep D."/>
            <person name="Gordon J."/>
        </authorList>
    </citation>
    <scope>NUCLEOTIDE SEQUENCE</scope>
    <source>
        <strain evidence="5">DSM 17241</strain>
    </source>
</reference>
<evidence type="ECO:0000256" key="3">
    <source>
        <dbReference type="ARBA" id="ARBA00023163"/>
    </source>
</evidence>
<keyword evidence="6" id="KW-1185">Reference proteome</keyword>
<dbReference type="STRING" id="169435.ERS852551_02285"/>
<evidence type="ECO:0000313" key="5">
    <source>
        <dbReference type="EMBL" id="EDS13246.1"/>
    </source>
</evidence>
<dbReference type="SMART" id="SM00345">
    <property type="entry name" value="HTH_GNTR"/>
    <property type="match status" value="1"/>
</dbReference>
<reference evidence="5" key="1">
    <citation type="submission" date="2007-11" db="EMBL/GenBank/DDBJ databases">
        <authorList>
            <person name="Fulton L."/>
            <person name="Clifton S."/>
            <person name="Fulton B."/>
            <person name="Xu J."/>
            <person name="Minx P."/>
            <person name="Pepin K.H."/>
            <person name="Johnson M."/>
            <person name="Thiruvilangam P."/>
            <person name="Bhonagiri V."/>
            <person name="Nash W.E."/>
            <person name="Mardis E.R."/>
            <person name="Wilson R.K."/>
        </authorList>
    </citation>
    <scope>NUCLEOTIDE SEQUENCE [LARGE SCALE GENOMIC DNA]</scope>
    <source>
        <strain evidence="5">DSM 17241</strain>
    </source>
</reference>
<feature type="domain" description="HTH gntR-type" evidence="4">
    <location>
        <begin position="31"/>
        <end position="98"/>
    </location>
</feature>
<dbReference type="InterPro" id="IPR036388">
    <property type="entry name" value="WH-like_DNA-bd_sf"/>
</dbReference>
<comment type="caution">
    <text evidence="5">The sequence shown here is derived from an EMBL/GenBank/DDBJ whole genome shotgun (WGS) entry which is preliminary data.</text>
</comment>
<dbReference type="HOGENOM" id="CLU_1052284_0_0_9"/>
<sequence>MRYDRKRKARSDRDEYAKESLYAVKKLTKEKTLSEKAYAVLCEMIAKMKPGENRLPSEDDLARLMGISRATVREALKYLIINGVTTTIHGKGTFAHPSVFSVRNRIDLCSDFMLMLSEQYDDLTVDTDWMEGAAPSQLYQDVFGDSVPGMTSGWTYRAAGKVMLYGYFEFCSDYLVKSVKAGKPCTSLLQFSRQYMQKPIDYCTMTARMGCNAAANAALQLDPDQMLLRWDEKIYNIDDNVVATGTIYVHPTNMELSVVTRFAV</sequence>
<name>B0P5L3_9FIRM</name>
<dbReference type="CDD" id="cd07377">
    <property type="entry name" value="WHTH_GntR"/>
    <property type="match status" value="1"/>
</dbReference>
<dbReference type="GO" id="GO:0003700">
    <property type="term" value="F:DNA-binding transcription factor activity"/>
    <property type="evidence" value="ECO:0007669"/>
    <property type="project" value="InterPro"/>
</dbReference>
<dbReference type="PROSITE" id="PS50949">
    <property type="entry name" value="HTH_GNTR"/>
    <property type="match status" value="1"/>
</dbReference>